<reference evidence="3" key="1">
    <citation type="submission" date="2016-06" db="UniProtKB">
        <authorList>
            <consortium name="WormBaseParasite"/>
        </authorList>
    </citation>
    <scope>IDENTIFICATION</scope>
</reference>
<dbReference type="Proteomes" id="UP000271098">
    <property type="component" value="Unassembled WGS sequence"/>
</dbReference>
<reference evidence="1 2" key="2">
    <citation type="submission" date="2018-11" db="EMBL/GenBank/DDBJ databases">
        <authorList>
            <consortium name="Pathogen Informatics"/>
        </authorList>
    </citation>
    <scope>NUCLEOTIDE SEQUENCE [LARGE SCALE GENOMIC DNA]</scope>
</reference>
<dbReference type="OrthoDB" id="20729at2759"/>
<dbReference type="WBParaSite" id="GPUH_0000725001-mRNA-1">
    <property type="protein sequence ID" value="GPUH_0000725001-mRNA-1"/>
    <property type="gene ID" value="GPUH_0000725001"/>
</dbReference>
<proteinExistence type="predicted"/>
<organism evidence="3">
    <name type="scientific">Gongylonema pulchrum</name>
    <dbReference type="NCBI Taxonomy" id="637853"/>
    <lineage>
        <taxon>Eukaryota</taxon>
        <taxon>Metazoa</taxon>
        <taxon>Ecdysozoa</taxon>
        <taxon>Nematoda</taxon>
        <taxon>Chromadorea</taxon>
        <taxon>Rhabditida</taxon>
        <taxon>Spirurina</taxon>
        <taxon>Spiruromorpha</taxon>
        <taxon>Spiruroidea</taxon>
        <taxon>Gongylonematidae</taxon>
        <taxon>Gongylonema</taxon>
    </lineage>
</organism>
<dbReference type="EMBL" id="UYRT01018400">
    <property type="protein sequence ID" value="VDK57675.1"/>
    <property type="molecule type" value="Genomic_DNA"/>
</dbReference>
<evidence type="ECO:0000313" key="1">
    <source>
        <dbReference type="EMBL" id="VDK57675.1"/>
    </source>
</evidence>
<dbReference type="AlphaFoldDB" id="A0A183DEV0"/>
<name>A0A183DEV0_9BILA</name>
<keyword evidence="2" id="KW-1185">Reference proteome</keyword>
<sequence length="103" mass="11733">MMNFASVKVFFFAVEPWFDRIPRALSAAGTFWQGTCASVFERALEVFVLIAKRLFDALRNLVLCSTVVSLFHGEELLPCKNYIVLVARIKAWLDERKKLHPAG</sequence>
<protein>
    <submittedName>
        <fullName evidence="3">Secreted protein</fullName>
    </submittedName>
</protein>
<evidence type="ECO:0000313" key="3">
    <source>
        <dbReference type="WBParaSite" id="GPUH_0000725001-mRNA-1"/>
    </source>
</evidence>
<evidence type="ECO:0000313" key="2">
    <source>
        <dbReference type="Proteomes" id="UP000271098"/>
    </source>
</evidence>
<gene>
    <name evidence="1" type="ORF">GPUH_LOCUS7236</name>
</gene>
<accession>A0A183DEV0</accession>